<evidence type="ECO:0000256" key="10">
    <source>
        <dbReference type="ARBA" id="ARBA00029443"/>
    </source>
</evidence>
<dbReference type="GO" id="GO:0005886">
    <property type="term" value="C:plasma membrane"/>
    <property type="evidence" value="ECO:0007669"/>
    <property type="project" value="TreeGrafter"/>
</dbReference>
<dbReference type="Gene3D" id="3.40.640.10">
    <property type="entry name" value="Type I PLP-dependent aspartate aminotransferase-like (Major domain)"/>
    <property type="match status" value="1"/>
</dbReference>
<keyword evidence="5" id="KW-0963">Cytoplasm</keyword>
<dbReference type="InterPro" id="IPR024011">
    <property type="entry name" value="Biosynth_lucif-like_mOase_dom"/>
</dbReference>
<dbReference type="InterPro" id="IPR015422">
    <property type="entry name" value="PyrdxlP-dep_Trfase_small"/>
</dbReference>
<evidence type="ECO:0000256" key="3">
    <source>
        <dbReference type="ARBA" id="ARBA00006432"/>
    </source>
</evidence>
<evidence type="ECO:0000256" key="2">
    <source>
        <dbReference type="ARBA" id="ARBA00004496"/>
    </source>
</evidence>
<evidence type="ECO:0000256" key="12">
    <source>
        <dbReference type="SAM" id="MobiDB-lite"/>
    </source>
</evidence>
<dbReference type="FunFam" id="3.40.50.980:FF:000001">
    <property type="entry name" value="Non-ribosomal peptide synthetase"/>
    <property type="match status" value="1"/>
</dbReference>
<dbReference type="GO" id="GO:0004312">
    <property type="term" value="F:fatty acid synthase activity"/>
    <property type="evidence" value="ECO:0007669"/>
    <property type="project" value="TreeGrafter"/>
</dbReference>
<dbReference type="InterPro" id="IPR049704">
    <property type="entry name" value="Aminotrans_3_PPA_site"/>
</dbReference>
<dbReference type="InterPro" id="IPR016036">
    <property type="entry name" value="Malonyl_transacylase_ACP-bd"/>
</dbReference>
<keyword evidence="9 11" id="KW-0175">Coiled coil</keyword>
<dbReference type="NCBIfam" id="TIGR01733">
    <property type="entry name" value="AA-adenyl-dom"/>
    <property type="match status" value="1"/>
</dbReference>
<dbReference type="GO" id="GO:0071770">
    <property type="term" value="P:DIM/DIP cell wall layer assembly"/>
    <property type="evidence" value="ECO:0007669"/>
    <property type="project" value="TreeGrafter"/>
</dbReference>
<dbReference type="CDD" id="cd00833">
    <property type="entry name" value="PKS"/>
    <property type="match status" value="1"/>
</dbReference>
<reference evidence="15" key="1">
    <citation type="submission" date="2018-05" db="EMBL/GenBank/DDBJ databases">
        <title>The structural diversity of cytotoxic puwainaphycin and minutissamide lipopeptides is generated by a common biosynthetic pathway employing two alternative starter modules.</title>
        <authorList>
            <person name="Mares J."/>
            <person name="Hajek J."/>
            <person name="Urajova P."/>
            <person name="Kust A."/>
            <person name="Jokela J."/>
            <person name="Saurav K."/>
            <person name="Galica T."/>
            <person name="Capkova K."/>
            <person name="Mattila A."/>
            <person name="Haapaniemi E."/>
            <person name="Permi P."/>
            <person name="Mysterud I."/>
            <person name="Skulberg O.M."/>
            <person name="Karlsen J."/>
            <person name="Fewer D.P."/>
            <person name="Sivonen K."/>
            <person name="Tonnesen H.H."/>
            <person name="Hrouzek P."/>
        </authorList>
    </citation>
    <scope>NUCLEOTIDE SEQUENCE</scope>
    <source>
        <strain evidence="15">NIVA-CYA 644</strain>
    </source>
</reference>
<dbReference type="GO" id="GO:0006633">
    <property type="term" value="P:fatty acid biosynthetic process"/>
    <property type="evidence" value="ECO:0007669"/>
    <property type="project" value="InterPro"/>
</dbReference>
<evidence type="ECO:0000259" key="13">
    <source>
        <dbReference type="PROSITE" id="PS50075"/>
    </source>
</evidence>
<dbReference type="EMBL" id="MH325201">
    <property type="protein sequence ID" value="AXN93622.1"/>
    <property type="molecule type" value="Genomic_DNA"/>
</dbReference>
<dbReference type="Gene3D" id="3.30.70.3290">
    <property type="match status" value="1"/>
</dbReference>
<dbReference type="Pfam" id="PF22621">
    <property type="entry name" value="CurL-like_PKS_C"/>
    <property type="match status" value="1"/>
</dbReference>
<dbReference type="InterPro" id="IPR045851">
    <property type="entry name" value="AMP-bd_C_sf"/>
</dbReference>
<dbReference type="InterPro" id="IPR005814">
    <property type="entry name" value="Aminotrans_3"/>
</dbReference>
<evidence type="ECO:0000313" key="15">
    <source>
        <dbReference type="EMBL" id="AXN93622.1"/>
    </source>
</evidence>
<dbReference type="InterPro" id="IPR036736">
    <property type="entry name" value="ACP-like_sf"/>
</dbReference>
<dbReference type="GO" id="GO:0008483">
    <property type="term" value="F:transaminase activity"/>
    <property type="evidence" value="ECO:0007669"/>
    <property type="project" value="InterPro"/>
</dbReference>
<feature type="domain" description="Ketosynthase family 3 (KS3)" evidence="14">
    <location>
        <begin position="36"/>
        <end position="463"/>
    </location>
</feature>
<dbReference type="InterPro" id="IPR015421">
    <property type="entry name" value="PyrdxlP-dep_Trfase_major"/>
</dbReference>
<dbReference type="Pfam" id="PF00698">
    <property type="entry name" value="Acyl_transf_1"/>
    <property type="match status" value="1"/>
</dbReference>
<dbReference type="SUPFAM" id="SSF52151">
    <property type="entry name" value="FabD/lysophospholipase-like"/>
    <property type="match status" value="1"/>
</dbReference>
<dbReference type="GO" id="GO:0043041">
    <property type="term" value="P:amino acid activation for nonribosomal peptide biosynthetic process"/>
    <property type="evidence" value="ECO:0007669"/>
    <property type="project" value="UniProtKB-ARBA"/>
</dbReference>
<dbReference type="InterPro" id="IPR001227">
    <property type="entry name" value="Ac_transferase_dom_sf"/>
</dbReference>
<dbReference type="InterPro" id="IPR014043">
    <property type="entry name" value="Acyl_transferase_dom"/>
</dbReference>
<dbReference type="Gene3D" id="3.40.366.10">
    <property type="entry name" value="Malonyl-Coenzyme A Acyl Carrier Protein, domain 2"/>
    <property type="match status" value="1"/>
</dbReference>
<dbReference type="InterPro" id="IPR011251">
    <property type="entry name" value="Luciferase-like_dom"/>
</dbReference>
<feature type="compositionally biased region" description="Basic and acidic residues" evidence="12">
    <location>
        <begin position="1634"/>
        <end position="1649"/>
    </location>
</feature>
<dbReference type="NCBIfam" id="TIGR04020">
    <property type="entry name" value="seco_metab_LLM"/>
    <property type="match status" value="1"/>
</dbReference>
<dbReference type="FunFam" id="2.30.38.10:FF:000001">
    <property type="entry name" value="Non-ribosomal peptide synthetase PvdI"/>
    <property type="match status" value="1"/>
</dbReference>
<comment type="cofactor">
    <cofactor evidence="1">
        <name>pantetheine 4'-phosphate</name>
        <dbReference type="ChEBI" id="CHEBI:47942"/>
    </cofactor>
</comment>
<evidence type="ECO:0000256" key="11">
    <source>
        <dbReference type="SAM" id="Coils"/>
    </source>
</evidence>
<dbReference type="GO" id="GO:0004315">
    <property type="term" value="F:3-oxoacyl-[acyl-carrier-protein] synthase activity"/>
    <property type="evidence" value="ECO:0007669"/>
    <property type="project" value="InterPro"/>
</dbReference>
<dbReference type="CDD" id="cd00610">
    <property type="entry name" value="OAT_like"/>
    <property type="match status" value="1"/>
</dbReference>
<dbReference type="GO" id="GO:0016705">
    <property type="term" value="F:oxidoreductase activity, acting on paired donors, with incorporation or reduction of molecular oxygen"/>
    <property type="evidence" value="ECO:0007669"/>
    <property type="project" value="InterPro"/>
</dbReference>
<dbReference type="PROSITE" id="PS50075">
    <property type="entry name" value="CARRIER"/>
    <property type="match status" value="2"/>
</dbReference>
<sequence>MSNISEGIEQLSSSQRALLALKEARAKLEAAERSKTEAIAIIGIGCRFPGGANNPEKFWQLLSDGVDAITEVPKNRWNIDDYYDSEPNTPGKIYTRCGGFLQDIDQFDPQFFGISPREATSMAPQQRLILEVSWEALENAGIDPKKLAGSQTGIFVGIGPNDYAQLRMNSGEPTLITAHDGTGNGLCFTSGRLSYVLGLHGPNLVTDTACSSSLVAIHLACQSLRTGECDAALAGGVNLNLFPETTIFLSRAGALSPDGRCKTFDATANGFGRSEGCGAIVLKRLSDAIADRDRIFALIRGSAVNHDGSSSGLTVPNQQAQEQLIRQALKNAKVEPAQVSYIEAHGTGTSLGDPIEVGALSSVFCQNRPQDNPLVIGSVKTNLGHLEAAAGIAGLIKVVLALHHQEIPPHLHYQQPNPHIPWNELPVVVPASGRSWCRGEKQRIAGVSSFGMSGTNVHIVLEEAPLSKPEPVAVDRPLHLLTLSAKSQAALVELASRYENYLAIHPDLGLGDICFTANTGRSHFDHRLAIVAESTSLLKETLGDFVAVSSNSQPQVLDNKSQFEICNLLLSQETPRNQPKIAFLFTGQGSQYIDMGRQLYETQPTFRSSLDRCDEILRPYLEKSLISILYPEPGEISPLNETAYTQPALFALEYALFELWKSWGIEPAAVIGHSVGEYVAATVAGVFSLEDGLKLIAARGRLMQSLSQDGEMVAVLANENRVRSLIQPYAQAVSIAAINAPESVVISGQREPIQTAIAALEAEGIKTQLLRVSHAFHSPLMEPILDTFEATVNQISCQSPRIPLISNLTGQVMPPGYIPDGSYWRRHTREPVRFMTGVNALFELGCELFLEVGSKPILSNLGKQCQGSINNNAIWLSSLNQGKNDWQILLSTLSKLYLQGADVNWMKFDRDYSRSRLSLPTYPFQRKRYWIEKNNSPMDIKKSGQIQDQNNGSTSTKRRDHIISKLRFLVAQVLQIPASELNINASFLEMGADSIFLVEGVRTIENTFGIKISIRQFFEELTTIDALATYLDRNLSPEFGSEAHLSSDRNPHLPSQPPVYPPTEVAFAALKIPAALETVGGSVERIMANQLQVMSQLMSQQLDVLRGNSLVPAQTKSPEFPTQPLVTTTSASQKMAPQRSLVQQQPPTSGLNPQQQHYLETFSDRYTKRTQKSKQRMQIARPFLADSRAVAGFRLGIKEMLYPIIGTRYHGSRFWDLDGNEYIDLAMGFGTHLFGHGAPFLKQAINEQLERGIAVGPQPDLAGEVAQLFCELTGSDRVTFCQSGSEAIMVALRLARTATQRNRIALFAGSYHGHFDGVLAQAQDGELSGVPIAPGISPDTVKDVLVLNYGDPGALEILKQEMHTLAAVLVEPVQSRRPDLQPREFLHQLRQLTQAAGTALIFDEIMTGFRIHPGGAQAYFGVEADLATYSKILGGGIPLAAVAGTSRLMNGIDGGLWDYGDLSYPQAERTFFAGTFNKPPLSLATCRAVLRYLKEQGSQLQEQLNDRTDRFAFILNTFFEEQQVSMRVINFGSLFRFTFKGNMDLFFYHLIEKGVYVWEGRTCFFSTAHSSEDIDCIVQAVKESIQEMRAGGFFSKPSDSWQNGHLSKETSNNFASHSVAVGSNPIPTTVYNKNETEKESRSSQKEEQHPAGFWERRSHKPSLAQAKPTAINLETNPNKNKTVQFSLYYFGNYQADFNADKYNLLFAGAKFGDRNGFTAIWIPERHFHQFGGFSPNPSVIAAALARETEHIQIRSGSVVLPLHHPIRIAEEWSVVDNLSKGRVGISFASGWNPNDFAIAPQSYGNHRELMFQGIETVRKLWRGESIQVQDGVGKNISIKTYPMPMQSELSYWVTIVNNPETYIRAGEIGAKILTNLMGQTIDDLAQNIALYRESLSKHGYAPESGHVTVLLHTFVGEDLELTRQKARQPFCDYLKSSIGLFQNMVKSQGLQVDFDNLTEDDKDYILSAAYDRYVQINALIGTPESCTPVIDNMRAIGVDEVACLIDFGVDNNSILENLHSLNTLKERCQKPSKLLDSNETERQKINNKDIITVGLTEAQKQLWFLAQIGNDGSIAYNESVTQKLRGHFNFVAMRQAIQTVVNRHEALRTTISPQGDFQQIHPSLEVDVPLIDFSDRVDIAERDSQVADWFKKESRSPFDLTAGPLFRVRILKLEEQLHLLVLTAHHIIVDGWSVGVILKELSALYSAECQNTVCQLQTTMQFREYIEWQAKHSQSEEMAIHESYWLEQFANTIPVLDLPTDRTRPPIKTYNGSKQSMRIDATLGREIKRVSTQKGCTLLMTLLSVYTTLLHRLTGQDEILVGIPTAARSLEGSETLVGYCAHILPIRSCVVGSMTTFSEYLITLRNVLVEAYQHQDYPFAKLIDKLNLKMDVSRSSLVTATFNLERPVAGPQMFELETDFLSQPIGFFDYDIHWNITELDGDLVLDCSYNTDLFDATTISCIVANPEQKLVELPLLSEAERYQLLVEWNHTKTEYPADKCIHELFEEQVQLTPNAVAVVYENSQLTYSELNARANQLADYLQTLGVKPEILVGICVERSLEMIVGLLGILKAGGAYVPLDPAYPSDRLAYMLNDSQVSILLTQQHLKDKLPASIAKVIPLDSANHRLANSSPENPKTQVKTQNLAYVMYTSGSTGLPKGVSIIHRGVVRLVKETNYISVSSEAVFLQLAPTSFDASTWEIWGSLLGGAKLIVMPPQKPSLEELGQVIERYQVTTLWLTAGLFHLIVDERLKDLKPVRQLLAGGDVLSVPHVQKIQEKLPECQVINGYGPTENTTFTCCFAIGPETKIGCSVPIGRPIANTQVYILDYYLQPVPIGVWGELYAGGDGLAREYWNRPELTQEKFISNPFSNLKVRESLIEGQGSRLYKTGDLARYLPDGNIEFGGRIDQQVKIRGFRIELGEIEATLAAHPEVNEVVVTAREEPTGNKCLVAYIVSGFDALTGEELHRFLKQKLPDYMVPSYFVMLENLPLTSNGKVDRRALPAPDLELSRSVSFVPPRTPTEEAIANIITEVLGVERVGIYDNFFEIGGHSLSATQVISRLQENCKVKLPLRHMLEKPTVVDLAESIEKMRSTVEKLQASPTNNLLEDREEIEL</sequence>
<dbReference type="CDD" id="cd19531">
    <property type="entry name" value="LCL_NRPS-like"/>
    <property type="match status" value="1"/>
</dbReference>
<dbReference type="SUPFAM" id="SSF47336">
    <property type="entry name" value="ACP-like"/>
    <property type="match status" value="2"/>
</dbReference>
<dbReference type="SUPFAM" id="SSF53901">
    <property type="entry name" value="Thiolase-like"/>
    <property type="match status" value="1"/>
</dbReference>
<keyword evidence="6" id="KW-0597">Phosphoprotein</keyword>
<evidence type="ECO:0000256" key="9">
    <source>
        <dbReference type="ARBA" id="ARBA00023054"/>
    </source>
</evidence>
<dbReference type="InterPro" id="IPR000873">
    <property type="entry name" value="AMP-dep_synth/lig_dom"/>
</dbReference>
<dbReference type="GO" id="GO:0044550">
    <property type="term" value="P:secondary metabolite biosynthetic process"/>
    <property type="evidence" value="ECO:0007669"/>
    <property type="project" value="UniProtKB-ARBA"/>
</dbReference>
<dbReference type="Gene3D" id="3.90.1150.10">
    <property type="entry name" value="Aspartate Aminotransferase, domain 1"/>
    <property type="match status" value="1"/>
</dbReference>
<dbReference type="Gene3D" id="3.40.50.980">
    <property type="match status" value="2"/>
</dbReference>
<dbReference type="SUPFAM" id="SSF52777">
    <property type="entry name" value="CoA-dependent acyltransferases"/>
    <property type="match status" value="2"/>
</dbReference>
<accession>A0A346GB68</accession>
<dbReference type="InterPro" id="IPR001242">
    <property type="entry name" value="Condensation_dom"/>
</dbReference>
<dbReference type="FunFam" id="3.40.366.10:FF:000002">
    <property type="entry name" value="Probable polyketide synthase 2"/>
    <property type="match status" value="1"/>
</dbReference>
<dbReference type="SUPFAM" id="SSF53383">
    <property type="entry name" value="PLP-dependent transferases"/>
    <property type="match status" value="1"/>
</dbReference>
<gene>
    <name evidence="15" type="primary">puwE</name>
</gene>
<dbReference type="InterPro" id="IPR023213">
    <property type="entry name" value="CAT-like_dom_sf"/>
</dbReference>
<proteinExistence type="inferred from homology"/>
<name>A0A346GB68_9CYAN</name>
<dbReference type="Pfam" id="PF00202">
    <property type="entry name" value="Aminotran_3"/>
    <property type="match status" value="1"/>
</dbReference>
<dbReference type="InterPro" id="IPR020845">
    <property type="entry name" value="AMP-binding_CS"/>
</dbReference>
<dbReference type="Gene3D" id="3.30.559.30">
    <property type="entry name" value="Nonribosomal peptide synthetase, condensation domain"/>
    <property type="match status" value="1"/>
</dbReference>
<feature type="coiled-coil region" evidence="11">
    <location>
        <begin position="11"/>
        <end position="41"/>
    </location>
</feature>
<dbReference type="FunFam" id="3.40.50.12780:FF:000012">
    <property type="entry name" value="Non-ribosomal peptide synthetase"/>
    <property type="match status" value="1"/>
</dbReference>
<dbReference type="SMART" id="SM00823">
    <property type="entry name" value="PKS_PP"/>
    <property type="match status" value="2"/>
</dbReference>
<dbReference type="SUPFAM" id="SSF51679">
    <property type="entry name" value="Bacterial luciferase-like"/>
    <property type="match status" value="1"/>
</dbReference>
<dbReference type="InterPro" id="IPR009081">
    <property type="entry name" value="PP-bd_ACP"/>
</dbReference>
<dbReference type="SMART" id="SM01294">
    <property type="entry name" value="PKS_PP_betabranch"/>
    <property type="match status" value="1"/>
</dbReference>
<dbReference type="PROSITE" id="PS00600">
    <property type="entry name" value="AA_TRANSFER_CLASS_3"/>
    <property type="match status" value="1"/>
</dbReference>
<dbReference type="SMART" id="SM00827">
    <property type="entry name" value="PKS_AT"/>
    <property type="match status" value="1"/>
</dbReference>
<dbReference type="GO" id="GO:0030170">
    <property type="term" value="F:pyridoxal phosphate binding"/>
    <property type="evidence" value="ECO:0007669"/>
    <property type="project" value="InterPro"/>
</dbReference>
<feature type="domain" description="Carrier" evidence="13">
    <location>
        <begin position="3015"/>
        <end position="3090"/>
    </location>
</feature>
<evidence type="ECO:0000256" key="8">
    <source>
        <dbReference type="ARBA" id="ARBA00022898"/>
    </source>
</evidence>
<dbReference type="InterPro" id="IPR016035">
    <property type="entry name" value="Acyl_Trfase/lysoPLipase"/>
</dbReference>
<evidence type="ECO:0000256" key="6">
    <source>
        <dbReference type="ARBA" id="ARBA00022553"/>
    </source>
</evidence>
<comment type="similarity">
    <text evidence="3">Belongs to the ATP-dependent AMP-binding enzyme family.</text>
</comment>
<evidence type="ECO:0000256" key="1">
    <source>
        <dbReference type="ARBA" id="ARBA00001957"/>
    </source>
</evidence>
<dbReference type="Pfam" id="PF00109">
    <property type="entry name" value="ketoacyl-synt"/>
    <property type="match status" value="1"/>
</dbReference>
<keyword evidence="7" id="KW-0808">Transferase</keyword>
<dbReference type="InterPro" id="IPR006162">
    <property type="entry name" value="Ppantetheine_attach_site"/>
</dbReference>
<dbReference type="InterPro" id="IPR015424">
    <property type="entry name" value="PyrdxlP-dep_Trfase"/>
</dbReference>
<keyword evidence="8" id="KW-0663">Pyridoxal phosphate</keyword>
<evidence type="ECO:0000256" key="5">
    <source>
        <dbReference type="ARBA" id="ARBA00022490"/>
    </source>
</evidence>
<comment type="similarity">
    <text evidence="10">In the C-terminal section; belongs to the NRP synthetase family.</text>
</comment>
<dbReference type="FunFam" id="3.30.300.30:FF:000010">
    <property type="entry name" value="Enterobactin synthetase component F"/>
    <property type="match status" value="1"/>
</dbReference>
<dbReference type="PROSITE" id="PS00012">
    <property type="entry name" value="PHOSPHOPANTETHEINE"/>
    <property type="match status" value="1"/>
</dbReference>
<dbReference type="Pfam" id="PF13193">
    <property type="entry name" value="AMP-binding_C"/>
    <property type="match status" value="1"/>
</dbReference>
<dbReference type="Gene3D" id="3.40.47.10">
    <property type="match status" value="1"/>
</dbReference>
<dbReference type="Gene3D" id="3.20.20.30">
    <property type="entry name" value="Luciferase-like domain"/>
    <property type="match status" value="1"/>
</dbReference>
<dbReference type="InterPro" id="IPR020806">
    <property type="entry name" value="PKS_PP-bd"/>
</dbReference>
<dbReference type="CDD" id="cd12117">
    <property type="entry name" value="A_NRPS_Srf_like"/>
    <property type="match status" value="1"/>
</dbReference>
<dbReference type="InterPro" id="IPR025110">
    <property type="entry name" value="AMP-bd_C"/>
</dbReference>
<dbReference type="Gene3D" id="1.10.1200.10">
    <property type="entry name" value="ACP-like"/>
    <property type="match status" value="2"/>
</dbReference>
<dbReference type="InterPro" id="IPR016039">
    <property type="entry name" value="Thiolase-like"/>
</dbReference>
<dbReference type="InterPro" id="IPR020841">
    <property type="entry name" value="PKS_Beta-ketoAc_synthase_dom"/>
</dbReference>
<dbReference type="PROSITE" id="PS00455">
    <property type="entry name" value="AMP_BINDING"/>
    <property type="match status" value="1"/>
</dbReference>
<dbReference type="InterPro" id="IPR036661">
    <property type="entry name" value="Luciferase-like_sf"/>
</dbReference>
<dbReference type="InterPro" id="IPR050091">
    <property type="entry name" value="PKS_NRPS_Biosynth_Enz"/>
</dbReference>
<dbReference type="PROSITE" id="PS00606">
    <property type="entry name" value="KS3_1"/>
    <property type="match status" value="1"/>
</dbReference>
<dbReference type="SMART" id="SM00825">
    <property type="entry name" value="PKS_KS"/>
    <property type="match status" value="1"/>
</dbReference>
<dbReference type="GO" id="GO:0005737">
    <property type="term" value="C:cytoplasm"/>
    <property type="evidence" value="ECO:0007669"/>
    <property type="project" value="UniProtKB-SubCell"/>
</dbReference>
<dbReference type="SUPFAM" id="SSF55048">
    <property type="entry name" value="Probable ACP-binding domain of malonyl-CoA ACP transacylase"/>
    <property type="match status" value="1"/>
</dbReference>
<protein>
    <submittedName>
        <fullName evidence="15">PuwE</fullName>
    </submittedName>
</protein>
<dbReference type="FunFam" id="3.40.47.10:FF:000019">
    <property type="entry name" value="Polyketide synthase type I"/>
    <property type="match status" value="1"/>
</dbReference>
<dbReference type="InterPro" id="IPR018201">
    <property type="entry name" value="Ketoacyl_synth_AS"/>
</dbReference>
<organism evidence="15">
    <name type="scientific">Symplocastrum muelleri NIVA-CYA 644</name>
    <dbReference type="NCBI Taxonomy" id="2303159"/>
    <lineage>
        <taxon>Bacteria</taxon>
        <taxon>Bacillati</taxon>
        <taxon>Cyanobacteriota</taxon>
        <taxon>Cyanophyceae</taxon>
        <taxon>Oscillatoriophycideae</taxon>
        <taxon>Oscillatoriales</taxon>
        <taxon>Microcoleaceae</taxon>
        <taxon>Symplocastrum</taxon>
    </lineage>
</organism>
<dbReference type="Pfam" id="PF00296">
    <property type="entry name" value="Bac_luciferase"/>
    <property type="match status" value="1"/>
</dbReference>
<dbReference type="FunFam" id="1.10.1200.10:FF:000005">
    <property type="entry name" value="Nonribosomal peptide synthetase 1"/>
    <property type="match status" value="1"/>
</dbReference>
<feature type="domain" description="Carrier" evidence="13">
    <location>
        <begin position="957"/>
        <end position="1035"/>
    </location>
</feature>
<dbReference type="PANTHER" id="PTHR43775:SF37">
    <property type="entry name" value="SI:DKEY-61P9.11"/>
    <property type="match status" value="1"/>
</dbReference>
<dbReference type="Gene3D" id="3.30.559.10">
    <property type="entry name" value="Chloramphenicol acetyltransferase-like domain"/>
    <property type="match status" value="1"/>
</dbReference>
<dbReference type="InterPro" id="IPR014031">
    <property type="entry name" value="Ketoacyl_synth_C"/>
</dbReference>
<keyword evidence="4" id="KW-0596">Phosphopantetheine</keyword>
<dbReference type="Pfam" id="PF02801">
    <property type="entry name" value="Ketoacyl-synt_C"/>
    <property type="match status" value="1"/>
</dbReference>
<dbReference type="PROSITE" id="PS52004">
    <property type="entry name" value="KS3_2"/>
    <property type="match status" value="1"/>
</dbReference>
<feature type="region of interest" description="Disordered" evidence="12">
    <location>
        <begin position="1617"/>
        <end position="1665"/>
    </location>
</feature>
<dbReference type="Gene3D" id="3.30.300.30">
    <property type="match status" value="1"/>
</dbReference>
<comment type="subcellular location">
    <subcellularLocation>
        <location evidence="2">Cytoplasm</location>
    </subcellularLocation>
</comment>
<evidence type="ECO:0000256" key="7">
    <source>
        <dbReference type="ARBA" id="ARBA00022679"/>
    </source>
</evidence>
<dbReference type="InterPro" id="IPR014030">
    <property type="entry name" value="Ketoacyl_synth_N"/>
</dbReference>
<dbReference type="SUPFAM" id="SSF56801">
    <property type="entry name" value="Acetyl-CoA synthetase-like"/>
    <property type="match status" value="1"/>
</dbReference>
<dbReference type="InterPro" id="IPR010071">
    <property type="entry name" value="AA_adenyl_dom"/>
</dbReference>
<dbReference type="Pfam" id="PF00501">
    <property type="entry name" value="AMP-binding"/>
    <property type="match status" value="1"/>
</dbReference>
<dbReference type="GO" id="GO:0031177">
    <property type="term" value="F:phosphopantetheine binding"/>
    <property type="evidence" value="ECO:0007669"/>
    <property type="project" value="InterPro"/>
</dbReference>
<dbReference type="Pfam" id="PF00550">
    <property type="entry name" value="PP-binding"/>
    <property type="match status" value="2"/>
</dbReference>
<evidence type="ECO:0000256" key="4">
    <source>
        <dbReference type="ARBA" id="ARBA00022450"/>
    </source>
</evidence>
<dbReference type="Gene3D" id="2.30.38.10">
    <property type="entry name" value="Luciferase, Domain 3"/>
    <property type="match status" value="1"/>
</dbReference>
<dbReference type="Pfam" id="PF00668">
    <property type="entry name" value="Condensation"/>
    <property type="match status" value="1"/>
</dbReference>
<dbReference type="PANTHER" id="PTHR43775">
    <property type="entry name" value="FATTY ACID SYNTHASE"/>
    <property type="match status" value="1"/>
</dbReference>
<evidence type="ECO:0000259" key="14">
    <source>
        <dbReference type="PROSITE" id="PS52004"/>
    </source>
</evidence>